<reference evidence="2 3" key="1">
    <citation type="submission" date="2014-11" db="EMBL/GenBank/DDBJ databases">
        <authorList>
            <person name="Zhu J."/>
            <person name="Qi W."/>
            <person name="Song R."/>
        </authorList>
    </citation>
    <scope>NUCLEOTIDE SEQUENCE [LARGE SCALE GENOMIC DNA]</scope>
</reference>
<protein>
    <submittedName>
        <fullName evidence="2">Uncharacterized protein</fullName>
    </submittedName>
</protein>
<feature type="compositionally biased region" description="Basic residues" evidence="1">
    <location>
        <begin position="300"/>
        <end position="311"/>
    </location>
</feature>
<dbReference type="GO" id="GO:0003723">
    <property type="term" value="F:RNA binding"/>
    <property type="evidence" value="ECO:0007669"/>
    <property type="project" value="InterPro"/>
</dbReference>
<gene>
    <name evidence="2" type="ORF">Vbra_11816</name>
</gene>
<dbReference type="InParanoid" id="A0A0G4EFR7"/>
<evidence type="ECO:0000313" key="2">
    <source>
        <dbReference type="EMBL" id="CEL95386.1"/>
    </source>
</evidence>
<dbReference type="SUPFAM" id="SSF55120">
    <property type="entry name" value="Pseudouridine synthase"/>
    <property type="match status" value="1"/>
</dbReference>
<dbReference type="VEuPathDB" id="CryptoDB:Vbra_11816"/>
<evidence type="ECO:0000256" key="1">
    <source>
        <dbReference type="SAM" id="MobiDB-lite"/>
    </source>
</evidence>
<dbReference type="AlphaFoldDB" id="A0A0G4EFR7"/>
<dbReference type="EMBL" id="CDMY01000227">
    <property type="protein sequence ID" value="CEL95386.1"/>
    <property type="molecule type" value="Genomic_DNA"/>
</dbReference>
<feature type="region of interest" description="Disordered" evidence="1">
    <location>
        <begin position="293"/>
        <end position="323"/>
    </location>
</feature>
<dbReference type="Gene3D" id="3.30.2350.10">
    <property type="entry name" value="Pseudouridine synthase"/>
    <property type="match status" value="2"/>
</dbReference>
<dbReference type="OrthoDB" id="428658at2759"/>
<sequence length="435" mass="48057">MRNALSRVEVPLVWGELTDRWFVVHKPPGFLLAASGTHPSVQTALQPFADRPLYFPLRMEKDVQGLVPVATDAFTHRLLTRLYRDDAIIRRYRVLADMSCIPSSQHPLSDADSQHLQALPFLGVDRPCVGSLQGSLFATDGVSLRRYGFLKSYIRPRPLHLRAYHPVDDQPAAAPDELLDDVIDEWMGEGGVGRDGRTLRRRQKGRTKSPVDGGAENETDVERFLRRIGDLHRKEAQRALDGDGVPPPLLNTLAKSLTAASQRLRPSLPDTATCGRLAVTEYELVAESAAAGRSAGMGAVRRRRARGRRRRTQSDGGAPSGGRYALYHVQLHSHAPHQIRVHFAEAGCPVIGDAYYHPSCSRDIWLANEPSSASAKDDTPSDSRHPVTSLGVQLFHLEVPDPFHPRDSPEGSRRIRVSLAPPPDWAAVDQTLALE</sequence>
<evidence type="ECO:0000313" key="3">
    <source>
        <dbReference type="Proteomes" id="UP000041254"/>
    </source>
</evidence>
<dbReference type="PANTHER" id="PTHR21600">
    <property type="entry name" value="MITOCHONDRIAL RNA PSEUDOURIDINE SYNTHASE"/>
    <property type="match status" value="1"/>
</dbReference>
<dbReference type="GO" id="GO:0009982">
    <property type="term" value="F:pseudouridine synthase activity"/>
    <property type="evidence" value="ECO:0007669"/>
    <property type="project" value="InterPro"/>
</dbReference>
<proteinExistence type="predicted"/>
<feature type="region of interest" description="Disordered" evidence="1">
    <location>
        <begin position="193"/>
        <end position="217"/>
    </location>
</feature>
<dbReference type="InterPro" id="IPR050188">
    <property type="entry name" value="RluA_PseudoU_synthase"/>
</dbReference>
<accession>A0A0G4EFR7</accession>
<organism evidence="2 3">
    <name type="scientific">Vitrella brassicaformis (strain CCMP3155)</name>
    <dbReference type="NCBI Taxonomy" id="1169540"/>
    <lineage>
        <taxon>Eukaryota</taxon>
        <taxon>Sar</taxon>
        <taxon>Alveolata</taxon>
        <taxon>Colpodellida</taxon>
        <taxon>Vitrellaceae</taxon>
        <taxon>Vitrella</taxon>
    </lineage>
</organism>
<dbReference type="InterPro" id="IPR020103">
    <property type="entry name" value="PsdUridine_synth_cat_dom_sf"/>
</dbReference>
<dbReference type="GO" id="GO:0001522">
    <property type="term" value="P:pseudouridine synthesis"/>
    <property type="evidence" value="ECO:0007669"/>
    <property type="project" value="InterPro"/>
</dbReference>
<name>A0A0G4EFR7_VITBC</name>
<dbReference type="Proteomes" id="UP000041254">
    <property type="component" value="Unassembled WGS sequence"/>
</dbReference>
<keyword evidence="3" id="KW-1185">Reference proteome</keyword>